<evidence type="ECO:0000259" key="5">
    <source>
        <dbReference type="Pfam" id="PF22666"/>
    </source>
</evidence>
<dbReference type="GO" id="GO:0004567">
    <property type="term" value="F:beta-mannosidase activity"/>
    <property type="evidence" value="ECO:0007669"/>
    <property type="project" value="UniProtKB-EC"/>
</dbReference>
<proteinExistence type="predicted"/>
<dbReference type="Gene3D" id="2.60.40.10">
    <property type="entry name" value="Immunoglobulins"/>
    <property type="match status" value="1"/>
</dbReference>
<comment type="catalytic activity">
    <reaction evidence="1">
        <text>Hydrolysis of terminal, non-reducing beta-D-mannose residues in beta-D-mannosides.</text>
        <dbReference type="EC" id="3.2.1.25"/>
    </reaction>
</comment>
<dbReference type="SUPFAM" id="SSF49303">
    <property type="entry name" value="beta-Galactosidase/glucuronidase domain"/>
    <property type="match status" value="1"/>
</dbReference>
<dbReference type="InterPro" id="IPR017853">
    <property type="entry name" value="GH"/>
</dbReference>
<dbReference type="InterPro" id="IPR054593">
    <property type="entry name" value="Beta-mannosidase-like_N2"/>
</dbReference>
<keyword evidence="3 6" id="KW-0378">Hydrolase</keyword>
<dbReference type="InterPro" id="IPR008979">
    <property type="entry name" value="Galactose-bd-like_sf"/>
</dbReference>
<evidence type="ECO:0000256" key="4">
    <source>
        <dbReference type="ARBA" id="ARBA00023295"/>
    </source>
</evidence>
<dbReference type="InterPro" id="IPR050887">
    <property type="entry name" value="Beta-mannosidase_GH2"/>
</dbReference>
<reference evidence="6" key="1">
    <citation type="submission" date="2020-08" db="EMBL/GenBank/DDBJ databases">
        <authorList>
            <person name="Cejkova D."/>
            <person name="Kubasova T."/>
            <person name="Jahodarova E."/>
            <person name="Rychlik I."/>
        </authorList>
    </citation>
    <scope>NUCLEOTIDE SEQUENCE</scope>
    <source>
        <strain evidence="6">An836</strain>
    </source>
</reference>
<dbReference type="Gene3D" id="3.20.20.80">
    <property type="entry name" value="Glycosidases"/>
    <property type="match status" value="1"/>
</dbReference>
<comment type="caution">
    <text evidence="6">The sequence shown here is derived from an EMBL/GenBank/DDBJ whole genome shotgun (WGS) entry which is preliminary data.</text>
</comment>
<keyword evidence="7" id="KW-1185">Reference proteome</keyword>
<dbReference type="SUPFAM" id="SSF51445">
    <property type="entry name" value="(Trans)glycosidases"/>
    <property type="match status" value="1"/>
</dbReference>
<accession>A0A938WYC3</accession>
<feature type="domain" description="Beta-mannosidase-like galactose-binding" evidence="5">
    <location>
        <begin position="36"/>
        <end position="190"/>
    </location>
</feature>
<evidence type="ECO:0000313" key="7">
    <source>
        <dbReference type="Proteomes" id="UP000718821"/>
    </source>
</evidence>
<dbReference type="EMBL" id="JACLYU010000005">
    <property type="protein sequence ID" value="MBM6699539.1"/>
    <property type="molecule type" value="Genomic_DNA"/>
</dbReference>
<dbReference type="Pfam" id="PF22666">
    <property type="entry name" value="Glyco_hydro_2_N2"/>
    <property type="match status" value="1"/>
</dbReference>
<protein>
    <recommendedName>
        <fullName evidence="2">beta-mannosidase</fullName>
        <ecNumber evidence="2">3.2.1.25</ecNumber>
    </recommendedName>
</protein>
<evidence type="ECO:0000256" key="1">
    <source>
        <dbReference type="ARBA" id="ARBA00000829"/>
    </source>
</evidence>
<dbReference type="PANTHER" id="PTHR43730">
    <property type="entry name" value="BETA-MANNOSIDASE"/>
    <property type="match status" value="1"/>
</dbReference>
<dbReference type="InterPro" id="IPR036156">
    <property type="entry name" value="Beta-gal/glucu_dom_sf"/>
</dbReference>
<organism evidence="6 7">
    <name type="scientific">Bifidobacterium pullorum subsp. saeculare</name>
    <dbReference type="NCBI Taxonomy" id="78257"/>
    <lineage>
        <taxon>Bacteria</taxon>
        <taxon>Bacillati</taxon>
        <taxon>Actinomycetota</taxon>
        <taxon>Actinomycetes</taxon>
        <taxon>Bifidobacteriales</taxon>
        <taxon>Bifidobacteriaceae</taxon>
        <taxon>Bifidobacterium</taxon>
    </lineage>
</organism>
<gene>
    <name evidence="6" type="ORF">H7U32_04240</name>
</gene>
<reference evidence="6" key="2">
    <citation type="journal article" date="2021" name="Sci. Rep.">
        <title>The distribution of antibiotic resistance genes in chicken gut microbiota commensals.</title>
        <authorList>
            <person name="Juricova H."/>
            <person name="Matiasovicova J."/>
            <person name="Kubasova T."/>
            <person name="Cejkova D."/>
            <person name="Rychlik I."/>
        </authorList>
    </citation>
    <scope>NUCLEOTIDE SEQUENCE</scope>
    <source>
        <strain evidence="6">An836</strain>
    </source>
</reference>
<dbReference type="InterPro" id="IPR013783">
    <property type="entry name" value="Ig-like_fold"/>
</dbReference>
<evidence type="ECO:0000313" key="6">
    <source>
        <dbReference type="EMBL" id="MBM6699539.1"/>
    </source>
</evidence>
<dbReference type="Proteomes" id="UP000718821">
    <property type="component" value="Unassembled WGS sequence"/>
</dbReference>
<dbReference type="SUPFAM" id="SSF49785">
    <property type="entry name" value="Galactose-binding domain-like"/>
    <property type="match status" value="1"/>
</dbReference>
<keyword evidence="4" id="KW-0326">Glycosidase</keyword>
<dbReference type="GO" id="GO:0006516">
    <property type="term" value="P:glycoprotein catabolic process"/>
    <property type="evidence" value="ECO:0007669"/>
    <property type="project" value="TreeGrafter"/>
</dbReference>
<dbReference type="PANTHER" id="PTHR43730:SF1">
    <property type="entry name" value="BETA-MANNOSIDASE"/>
    <property type="match status" value="1"/>
</dbReference>
<dbReference type="Gene3D" id="2.60.120.260">
    <property type="entry name" value="Galactose-binding domain-like"/>
    <property type="match status" value="1"/>
</dbReference>
<evidence type="ECO:0000256" key="3">
    <source>
        <dbReference type="ARBA" id="ARBA00022801"/>
    </source>
</evidence>
<name>A0A938WYC3_9BIFI</name>
<dbReference type="FunFam" id="3.20.20.80:FF:000050">
    <property type="entry name" value="Beta-mannosidase B"/>
    <property type="match status" value="1"/>
</dbReference>
<dbReference type="GO" id="GO:0005975">
    <property type="term" value="P:carbohydrate metabolic process"/>
    <property type="evidence" value="ECO:0007669"/>
    <property type="project" value="UniProtKB-ARBA"/>
</dbReference>
<dbReference type="AlphaFoldDB" id="A0A938WYC3"/>
<dbReference type="EC" id="3.2.1.25" evidence="2"/>
<sequence length="911" mass="100301">MTSTNRTFVPLAAGWTLTALNPEAAPAELRAALTTGIPAAVPGEATLALLDAGLIADPFDGDNENHQQWIGDIDWQYACTFDWQDDGQTRHDLVAGGLDTVADLRLNGRPVGHVENFHRSYRWDVRGLLREGTNTLEVAFASPVRESDRREQELGYLPHTEHHAFNQLRKPSYSFGWDWGIDVANAGIWRPIGIESWSGVRFAAVRPLVDVDRHGNGVLTVEVEIEREGSGRVMTVGDARRQTVVTVTAAVRGHGADVIGSAVVAPGETHATVTLDVEDAALWWPLGYGDQPLYDVTVDASVTAGADGAPAARPAGAQPQAEWSGRVGFRTVRVDTAADEIGRPFQIYVNDVPVHCRGYNWIPDDAYIARVGRADYERGVRDLVESNSNMVRIWGGGIYESDDLYDLCDEHGVMVWQDFMLACASYHEDAFTKAQIEAEAREHISRLACHPSLVVWNGSNENYVAHAEWGGNKQAVRADDLPAGEYGYGQKPWGETYYREVFPRLLAELDPTRVYLESSPMSFTPYTAANLDTDGTMHIWDVWNRVDYRTYASYRPRFADEFGYQAPPAWSTLTGAVHDEVPDPFGAQMLVHQKASGGNIKLARGMRSHLTPGMIDDVTMHADGTRDWLIPTDRWDDIEDWHWACQLQQAQAIRFGVEYMRSIEPVNAGALIWQLNDDWPVVSWAAVDYGGHRKPLWHASRAFFAPRLATIQPRISDEAREAHNWEGVEVATYDHLALAVLNDTREAVSTAWTVERRALDGTALATARFDVALGPCGHRDVDLPAELAAFGDPANEILVATPADPASGFARVVYNPAEVIDQRLTADPIEVDVAAEDGGYALTVTARAYARDVFCMVDKVDPAARIDGGLATLLPGESVTWHVACGTVGDPAAFAAPNVMRCANDLKRNRD</sequence>
<dbReference type="RefSeq" id="WP_204468368.1">
    <property type="nucleotide sequence ID" value="NZ_JACLYU010000005.1"/>
</dbReference>
<evidence type="ECO:0000256" key="2">
    <source>
        <dbReference type="ARBA" id="ARBA00012754"/>
    </source>
</evidence>